<reference evidence="2" key="1">
    <citation type="submission" date="2020-08" db="EMBL/GenBank/DDBJ databases">
        <title>Genome public.</title>
        <authorList>
            <person name="Liu C."/>
            <person name="Sun Q."/>
        </authorList>
    </citation>
    <scope>NUCLEOTIDE SEQUENCE</scope>
    <source>
        <strain evidence="2">NSJ-15</strain>
    </source>
</reference>
<accession>A0A8J6TX53</accession>
<feature type="transmembrane region" description="Helical" evidence="1">
    <location>
        <begin position="64"/>
        <end position="87"/>
    </location>
</feature>
<dbReference type="AlphaFoldDB" id="A0A8J6TX53"/>
<dbReference type="OrthoDB" id="1859963at2"/>
<protein>
    <submittedName>
        <fullName evidence="2">Uncharacterized protein</fullName>
    </submittedName>
</protein>
<proteinExistence type="predicted"/>
<dbReference type="EMBL" id="JACRTL010000002">
    <property type="protein sequence ID" value="MBC8610645.1"/>
    <property type="molecule type" value="Genomic_DNA"/>
</dbReference>
<evidence type="ECO:0000256" key="1">
    <source>
        <dbReference type="SAM" id="Phobius"/>
    </source>
</evidence>
<keyword evidence="3" id="KW-1185">Reference proteome</keyword>
<comment type="caution">
    <text evidence="2">The sequence shown here is derived from an EMBL/GenBank/DDBJ whole genome shotgun (WGS) entry which is preliminary data.</text>
</comment>
<keyword evidence="1" id="KW-1133">Transmembrane helix</keyword>
<evidence type="ECO:0000313" key="3">
    <source>
        <dbReference type="Proteomes" id="UP000632659"/>
    </source>
</evidence>
<organism evidence="2 3">
    <name type="scientific">Massiliimalia timonensis</name>
    <dbReference type="NCBI Taxonomy" id="1987501"/>
    <lineage>
        <taxon>Bacteria</taxon>
        <taxon>Bacillati</taxon>
        <taxon>Bacillota</taxon>
        <taxon>Clostridia</taxon>
        <taxon>Eubacteriales</taxon>
        <taxon>Oscillospiraceae</taxon>
        <taxon>Massiliimalia</taxon>
    </lineage>
</organism>
<keyword evidence="1" id="KW-0812">Transmembrane</keyword>
<sequence>MLKGVNKRVIEITRPEDHYFEKVIFFLSPQASSDQFLIQKHTAEMLDSALPKMKRKKSRFKARWKLLFALTGAAASGAALSILLSGLQ</sequence>
<dbReference type="RefSeq" id="WP_158662654.1">
    <property type="nucleotide sequence ID" value="NZ_FYDD01000004.1"/>
</dbReference>
<gene>
    <name evidence="2" type="ORF">H8702_05845</name>
</gene>
<dbReference type="Proteomes" id="UP000632659">
    <property type="component" value="Unassembled WGS sequence"/>
</dbReference>
<keyword evidence="1" id="KW-0472">Membrane</keyword>
<evidence type="ECO:0000313" key="2">
    <source>
        <dbReference type="EMBL" id="MBC8610645.1"/>
    </source>
</evidence>
<name>A0A8J6TX53_9FIRM</name>